<evidence type="ECO:0000259" key="2">
    <source>
        <dbReference type="Pfam" id="PF05239"/>
    </source>
</evidence>
<dbReference type="PANTHER" id="PTHR36740">
    <property type="entry name" value="PRC DOMAIN-CONTAINING PROTEIN"/>
    <property type="match status" value="1"/>
</dbReference>
<evidence type="ECO:0000256" key="1">
    <source>
        <dbReference type="SAM" id="MobiDB-lite"/>
    </source>
</evidence>
<dbReference type="Proteomes" id="UP000702425">
    <property type="component" value="Unassembled WGS sequence"/>
</dbReference>
<name>A0ABX2CTA9_9CYAN</name>
<dbReference type="SUPFAM" id="SSF50346">
    <property type="entry name" value="PRC-barrel domain"/>
    <property type="match status" value="2"/>
</dbReference>
<dbReference type="Gene3D" id="2.30.30.240">
    <property type="entry name" value="PRC-barrel domain"/>
    <property type="match status" value="2"/>
</dbReference>
<dbReference type="Pfam" id="PF05239">
    <property type="entry name" value="PRC"/>
    <property type="match status" value="2"/>
</dbReference>
<feature type="domain" description="PRC-barrel" evidence="2">
    <location>
        <begin position="9"/>
        <end position="78"/>
    </location>
</feature>
<reference evidence="3 4" key="1">
    <citation type="journal article" date="2020" name="Sci. Rep.">
        <title>A novel cyanobacterial geosmin producer, revising GeoA distribution and dispersion patterns in Bacteria.</title>
        <authorList>
            <person name="Churro C."/>
            <person name="Semedo-Aguiar A.P."/>
            <person name="Silva A.D."/>
            <person name="Pereira-Leal J.B."/>
            <person name="Leite R.B."/>
        </authorList>
    </citation>
    <scope>NUCLEOTIDE SEQUENCE [LARGE SCALE GENOMIC DNA]</scope>
    <source>
        <strain evidence="3 4">IPMA8</strain>
    </source>
</reference>
<dbReference type="EMBL" id="SRRZ01000018">
    <property type="protein sequence ID" value="NQE33644.1"/>
    <property type="molecule type" value="Genomic_DNA"/>
</dbReference>
<dbReference type="PANTHER" id="PTHR36740:SF1">
    <property type="entry name" value="PRC-BARREL DOMAIN-CONTAINING PROTEIN"/>
    <property type="match status" value="1"/>
</dbReference>
<dbReference type="RefSeq" id="WP_172186324.1">
    <property type="nucleotide sequence ID" value="NZ_CAWPPK010000090.1"/>
</dbReference>
<dbReference type="InterPro" id="IPR011033">
    <property type="entry name" value="PRC_barrel-like_sf"/>
</dbReference>
<sequence length="245" mass="27161">MSTSQQIVRRSELLNRRTIDRRTAEEVGRVDRLWLDPHSQRAIGFTCKSGLLGSKKTWFAWAQVDTVGENVFVTINPELPELHQPEQAVCPIGLEVLTDAGNKAGTVVDYLFDSRTGTVIHYLFKSSGWRGVLDGIYLLPVAAISTIGSKRAIVSEAAVSEPVQYAEGLHKKVGLVAEFLHEDFDRTLKNVAGVKRGAQSLAEKFQDKALEVRDVAQEKVAELKRQRDESARPDPNPEPPESDLS</sequence>
<protein>
    <recommendedName>
        <fullName evidence="2">PRC-barrel domain-containing protein</fullName>
    </recommendedName>
</protein>
<accession>A0ABX2CTA9</accession>
<feature type="domain" description="PRC-barrel" evidence="2">
    <location>
        <begin position="91"/>
        <end position="155"/>
    </location>
</feature>
<organism evidence="3 4">
    <name type="scientific">Microcoleus asticus IPMA8</name>
    <dbReference type="NCBI Taxonomy" id="2563858"/>
    <lineage>
        <taxon>Bacteria</taxon>
        <taxon>Bacillati</taxon>
        <taxon>Cyanobacteriota</taxon>
        <taxon>Cyanophyceae</taxon>
        <taxon>Oscillatoriophycideae</taxon>
        <taxon>Oscillatoriales</taxon>
        <taxon>Microcoleaceae</taxon>
        <taxon>Microcoleus</taxon>
        <taxon>Microcoleus asticus</taxon>
    </lineage>
</organism>
<comment type="caution">
    <text evidence="3">The sequence shown here is derived from an EMBL/GenBank/DDBJ whole genome shotgun (WGS) entry which is preliminary data.</text>
</comment>
<evidence type="ECO:0000313" key="4">
    <source>
        <dbReference type="Proteomes" id="UP000702425"/>
    </source>
</evidence>
<feature type="compositionally biased region" description="Basic and acidic residues" evidence="1">
    <location>
        <begin position="221"/>
        <end position="232"/>
    </location>
</feature>
<gene>
    <name evidence="3" type="ORF">E5S67_01364</name>
</gene>
<proteinExistence type="predicted"/>
<dbReference type="InterPro" id="IPR027275">
    <property type="entry name" value="PRC-brl_dom"/>
</dbReference>
<evidence type="ECO:0000313" key="3">
    <source>
        <dbReference type="EMBL" id="NQE33644.1"/>
    </source>
</evidence>
<feature type="region of interest" description="Disordered" evidence="1">
    <location>
        <begin position="221"/>
        <end position="245"/>
    </location>
</feature>
<keyword evidence="4" id="KW-1185">Reference proteome</keyword>